<comment type="caution">
    <text evidence="2">The sequence shown here is derived from an EMBL/GenBank/DDBJ whole genome shotgun (WGS) entry which is preliminary data.</text>
</comment>
<dbReference type="InterPro" id="IPR003593">
    <property type="entry name" value="AAA+_ATPase"/>
</dbReference>
<reference evidence="2 3" key="1">
    <citation type="submission" date="2019-11" db="EMBL/GenBank/DDBJ databases">
        <authorList>
            <person name="Li X.-J."/>
            <person name="Feng X.-M."/>
        </authorList>
    </citation>
    <scope>NUCLEOTIDE SEQUENCE [LARGE SCALE GENOMIC DNA]</scope>
    <source>
        <strain evidence="2 3">XMNu-373</strain>
    </source>
</reference>
<organism evidence="2 3">
    <name type="scientific">Phytoactinopolyspora mesophila</name>
    <dbReference type="NCBI Taxonomy" id="2650750"/>
    <lineage>
        <taxon>Bacteria</taxon>
        <taxon>Bacillati</taxon>
        <taxon>Actinomycetota</taxon>
        <taxon>Actinomycetes</taxon>
        <taxon>Jiangellales</taxon>
        <taxon>Jiangellaceae</taxon>
        <taxon>Phytoactinopolyspora</taxon>
    </lineage>
</organism>
<dbReference type="PANTHER" id="PTHR37291">
    <property type="entry name" value="5-METHYLCYTOSINE-SPECIFIC RESTRICTION ENZYME B"/>
    <property type="match status" value="1"/>
</dbReference>
<dbReference type="InterPro" id="IPR052934">
    <property type="entry name" value="Methyl-DNA_Rec/Restrict_Enz"/>
</dbReference>
<dbReference type="Pfam" id="PF07728">
    <property type="entry name" value="AAA_5"/>
    <property type="match status" value="1"/>
</dbReference>
<dbReference type="InterPro" id="IPR027417">
    <property type="entry name" value="P-loop_NTPase"/>
</dbReference>
<dbReference type="RefSeq" id="WP_162453110.1">
    <property type="nucleotide sequence ID" value="NZ_WLZY01000011.1"/>
</dbReference>
<dbReference type="EMBL" id="WLZY01000011">
    <property type="protein sequence ID" value="NDL60412.1"/>
    <property type="molecule type" value="Genomic_DNA"/>
</dbReference>
<dbReference type="CDD" id="cd00009">
    <property type="entry name" value="AAA"/>
    <property type="match status" value="1"/>
</dbReference>
<keyword evidence="3" id="KW-1185">Reference proteome</keyword>
<dbReference type="AlphaFoldDB" id="A0A7K3MBT9"/>
<protein>
    <submittedName>
        <fullName evidence="2">AAA domain-containing protein</fullName>
    </submittedName>
</protein>
<dbReference type="Proteomes" id="UP000460435">
    <property type="component" value="Unassembled WGS sequence"/>
</dbReference>
<name>A0A7K3MBT9_9ACTN</name>
<dbReference type="PANTHER" id="PTHR37291:SF1">
    <property type="entry name" value="TYPE IV METHYL-DIRECTED RESTRICTION ENZYME ECOKMCRB SUBUNIT"/>
    <property type="match status" value="1"/>
</dbReference>
<evidence type="ECO:0000313" key="2">
    <source>
        <dbReference type="EMBL" id="NDL60412.1"/>
    </source>
</evidence>
<proteinExistence type="predicted"/>
<accession>A0A7K3MBT9</accession>
<dbReference type="SUPFAM" id="SSF52540">
    <property type="entry name" value="P-loop containing nucleoside triphosphate hydrolases"/>
    <property type="match status" value="1"/>
</dbReference>
<dbReference type="GO" id="GO:0005524">
    <property type="term" value="F:ATP binding"/>
    <property type="evidence" value="ECO:0007669"/>
    <property type="project" value="InterPro"/>
</dbReference>
<dbReference type="SMART" id="SM00382">
    <property type="entry name" value="AAA"/>
    <property type="match status" value="1"/>
</dbReference>
<sequence length="799" mass="91790">MVRSHRPELEVVYRAAERWVAEALRGDGSLFTPGEAIWTEALLDELNERFVRSPDETSDAFQVKLERQLDGASPQTVQLMGEVLYVHLLVASPTSSKGETKRRLINQVLSWAAPVTAAIPSELDAALDQGFAATGTAFNTYRPFQLALIIEFARAWKQQERKEQEKLLEEPWAFREFLYDVALPRGAHSQREALLHLVHPATFERCVSRDAKARIAKTFSELVSDPTQDVDRQLAEVRHKLAEEHGAQLDFWDPDIRRQWQPDTSLWGQFIHWASRFYDSAEFDSLERDYRHEIVERLTQTRDALLAGTEWLAPLKKAFGPPNNLMSYHTYRRLLDWCAAELDAARLALQAMWQPERTAVQRVRDFLGQIPEDVVSGRGSRTTLASFLMMAVDAAQYPIYQTRPFNKAMDLTQYERPPVDSDEAEVYEHALAFLDRLASEASSRGLELRDRLDAQSVLWLVVRWPIDQVDLPANERRALGRYRGSELAEEGDEAAEEEASTISALTLETLAERLLIDVAWLERIRWLLEDKRQVIFYGPPGTGKTYVAQELAAALTRDQNRVKLVQFHPSYAYEDFVEGYRPTELKGGSPGFKLRHGPLRKLAETAIATPEETFVLVIDEINRGNVAKVFGELYFLLEYRKRNVILQYSDEEFALPENLWIIGTMNTADRTIALLDAALRRRFHFVPFLPSQPPIDGLLRRWLREHRPGLEWVADMIDQANKKLDDRDLAIGPSHFLKDHLDEESVELIWSHSIEPYVQEHFFSEPERWKEFTYESVRRSVMSQVASDREDVDAASATD</sequence>
<dbReference type="GO" id="GO:0016887">
    <property type="term" value="F:ATP hydrolysis activity"/>
    <property type="evidence" value="ECO:0007669"/>
    <property type="project" value="InterPro"/>
</dbReference>
<feature type="domain" description="AAA+ ATPase" evidence="1">
    <location>
        <begin position="530"/>
        <end position="689"/>
    </location>
</feature>
<dbReference type="InterPro" id="IPR011704">
    <property type="entry name" value="ATPase_dyneun-rel_AAA"/>
</dbReference>
<gene>
    <name evidence="2" type="ORF">F7O44_25375</name>
</gene>
<dbReference type="Gene3D" id="3.40.50.300">
    <property type="entry name" value="P-loop containing nucleotide triphosphate hydrolases"/>
    <property type="match status" value="1"/>
</dbReference>
<evidence type="ECO:0000259" key="1">
    <source>
        <dbReference type="SMART" id="SM00382"/>
    </source>
</evidence>
<evidence type="ECO:0000313" key="3">
    <source>
        <dbReference type="Proteomes" id="UP000460435"/>
    </source>
</evidence>